<comment type="similarity">
    <text evidence="1">Belongs to the NmrA-type oxidoreductase family.</text>
</comment>
<dbReference type="EMBL" id="ML735317">
    <property type="protein sequence ID" value="KAE8386167.1"/>
    <property type="molecule type" value="Genomic_DNA"/>
</dbReference>
<dbReference type="OrthoDB" id="3358371at2759"/>
<dbReference type="SUPFAM" id="SSF51735">
    <property type="entry name" value="NAD(P)-binding Rossmann-fold domains"/>
    <property type="match status" value="1"/>
</dbReference>
<dbReference type="CDD" id="cd05251">
    <property type="entry name" value="NmrA_like_SDR_a"/>
    <property type="match status" value="1"/>
</dbReference>
<dbReference type="InterPro" id="IPR036291">
    <property type="entry name" value="NAD(P)-bd_dom_sf"/>
</dbReference>
<reference evidence="4" key="1">
    <citation type="submission" date="2019-04" db="EMBL/GenBank/DDBJ databases">
        <title>Friends and foes A comparative genomics studyof 23 Aspergillus species from section Flavi.</title>
        <authorList>
            <consortium name="DOE Joint Genome Institute"/>
            <person name="Kjaerbolling I."/>
            <person name="Vesth T."/>
            <person name="Frisvad J.C."/>
            <person name="Nybo J.L."/>
            <person name="Theobald S."/>
            <person name="Kildgaard S."/>
            <person name="Isbrandt T."/>
            <person name="Kuo A."/>
            <person name="Sato A."/>
            <person name="Lyhne E.K."/>
            <person name="Kogle M.E."/>
            <person name="Wiebenga A."/>
            <person name="Kun R.S."/>
            <person name="Lubbers R.J."/>
            <person name="Makela M.R."/>
            <person name="Barry K."/>
            <person name="Chovatia M."/>
            <person name="Clum A."/>
            <person name="Daum C."/>
            <person name="Haridas S."/>
            <person name="He G."/>
            <person name="LaButti K."/>
            <person name="Lipzen A."/>
            <person name="Mondo S."/>
            <person name="Riley R."/>
            <person name="Salamov A."/>
            <person name="Simmons B.A."/>
            <person name="Magnuson J.K."/>
            <person name="Henrissat B."/>
            <person name="Mortensen U.H."/>
            <person name="Larsen T.O."/>
            <person name="Devries R.P."/>
            <person name="Grigoriev I.V."/>
            <person name="Machida M."/>
            <person name="Baker S.E."/>
            <person name="Andersen M.R."/>
        </authorList>
    </citation>
    <scope>NUCLEOTIDE SEQUENCE [LARGE SCALE GENOMIC DNA]</scope>
    <source>
        <strain evidence="4">IBT 14317</strain>
    </source>
</reference>
<evidence type="ECO:0000259" key="3">
    <source>
        <dbReference type="Pfam" id="PF05368"/>
    </source>
</evidence>
<organism evidence="4">
    <name type="scientific">Petromyces alliaceus</name>
    <name type="common">Aspergillus alliaceus</name>
    <dbReference type="NCBI Taxonomy" id="209559"/>
    <lineage>
        <taxon>Eukaryota</taxon>
        <taxon>Fungi</taxon>
        <taxon>Dikarya</taxon>
        <taxon>Ascomycota</taxon>
        <taxon>Pezizomycotina</taxon>
        <taxon>Eurotiomycetes</taxon>
        <taxon>Eurotiomycetidae</taxon>
        <taxon>Eurotiales</taxon>
        <taxon>Aspergillaceae</taxon>
        <taxon>Aspergillus</taxon>
        <taxon>Aspergillus subgen. Circumdati</taxon>
    </lineage>
</organism>
<dbReference type="OMA" id="HEVQQGR"/>
<dbReference type="PANTHER" id="PTHR42748">
    <property type="entry name" value="NITROGEN METABOLITE REPRESSION PROTEIN NMRA FAMILY MEMBER"/>
    <property type="match status" value="1"/>
</dbReference>
<protein>
    <submittedName>
        <fullName evidence="4">NmrA family transcriptional regulator</fullName>
    </submittedName>
</protein>
<accession>A0A5N6FJS3</accession>
<dbReference type="AlphaFoldDB" id="A0A5N7BXD6"/>
<evidence type="ECO:0000313" key="4">
    <source>
        <dbReference type="EMBL" id="KAE8386167.1"/>
    </source>
</evidence>
<proteinExistence type="inferred from homology"/>
<feature type="domain" description="NmrA-like" evidence="3">
    <location>
        <begin position="4"/>
        <end position="296"/>
    </location>
</feature>
<dbReference type="InterPro" id="IPR051164">
    <property type="entry name" value="NmrA-like_oxidored"/>
</dbReference>
<dbReference type="Gene3D" id="3.40.50.720">
    <property type="entry name" value="NAD(P)-binding Rossmann-like Domain"/>
    <property type="match status" value="1"/>
</dbReference>
<keyword evidence="2" id="KW-0521">NADP</keyword>
<name>A0A5N7BXD6_PETAA</name>
<evidence type="ECO:0000256" key="1">
    <source>
        <dbReference type="ARBA" id="ARBA00006328"/>
    </source>
</evidence>
<evidence type="ECO:0000256" key="2">
    <source>
        <dbReference type="ARBA" id="ARBA00022857"/>
    </source>
</evidence>
<dbReference type="PANTHER" id="PTHR42748:SF31">
    <property type="entry name" value="NMRA-LIKE DOMAIN-CONTAINING PROTEIN-RELATED"/>
    <property type="match status" value="1"/>
</dbReference>
<dbReference type="Gene3D" id="3.90.25.10">
    <property type="entry name" value="UDP-galactose 4-epimerase, domain 1"/>
    <property type="match status" value="1"/>
</dbReference>
<dbReference type="InterPro" id="IPR008030">
    <property type="entry name" value="NmrA-like"/>
</dbReference>
<gene>
    <name evidence="4" type="ORF">BDV23DRAFT_8096</name>
</gene>
<dbReference type="Pfam" id="PF05368">
    <property type="entry name" value="NmrA"/>
    <property type="match status" value="1"/>
</dbReference>
<dbReference type="GO" id="GO:0005634">
    <property type="term" value="C:nucleus"/>
    <property type="evidence" value="ECO:0007669"/>
    <property type="project" value="TreeGrafter"/>
</dbReference>
<sequence length="303" mass="33675">MPQILTVFGATGNQGGSVINHVLSDAELSKDFKIRAITRDISKPAAQSLSKLGVELREADLNSKLSVADVVKGSHTVFLVTNYWDSAQAGVEVMQGKAVADAARDAGVKHIIFSSLLPVEKITGGRLKHVPHFDGKAEIEKYIRKTGVPCTFFLPGYFMSNYSMLLRKGDDETYILAYPVSKQAKFPLFDAAEDTGKFIKAIIKNREKLLGKQVLGATDYYTPERIVEEFQEITGQKAKYLQIPPEDFKAAYPPTIAAEFLENHLFIEEPGYFNGASLEKSLEILEEGPTSWREFLKKSNDFN</sequence>
<dbReference type="Proteomes" id="UP000326877">
    <property type="component" value="Unassembled WGS sequence"/>
</dbReference>
<accession>A0A5N7BXD6</accession>